<dbReference type="Pfam" id="PF03447">
    <property type="entry name" value="NAD_binding_3"/>
    <property type="match status" value="1"/>
</dbReference>
<dbReference type="PROSITE" id="PS01042">
    <property type="entry name" value="HOMOSER_DHGENASE"/>
    <property type="match status" value="1"/>
</dbReference>
<comment type="pathway">
    <text evidence="2">Amino-acid biosynthesis; L-methionine biosynthesis via de novo pathway; L-homoserine from L-aspartate: step 3/3.</text>
</comment>
<evidence type="ECO:0000256" key="10">
    <source>
        <dbReference type="ARBA" id="ARBA00023167"/>
    </source>
</evidence>
<dbReference type="FunFam" id="3.30.70.260:FF:000030">
    <property type="entry name" value="Homoserine dehydrogenase"/>
    <property type="match status" value="1"/>
</dbReference>
<feature type="active site" description="Proton donor" evidence="12">
    <location>
        <position position="203"/>
    </location>
</feature>
<evidence type="ECO:0000256" key="6">
    <source>
        <dbReference type="ARBA" id="ARBA00022605"/>
    </source>
</evidence>
<evidence type="ECO:0000256" key="14">
    <source>
        <dbReference type="RuleBase" id="RU004171"/>
    </source>
</evidence>
<dbReference type="EMBL" id="QKLW01000009">
    <property type="protein sequence ID" value="PYF79266.1"/>
    <property type="molecule type" value="Genomic_DNA"/>
</dbReference>
<evidence type="ECO:0000256" key="12">
    <source>
        <dbReference type="PIRSR" id="PIRSR000098-1"/>
    </source>
</evidence>
<dbReference type="GO" id="GO:0050661">
    <property type="term" value="F:NADP binding"/>
    <property type="evidence" value="ECO:0007669"/>
    <property type="project" value="InterPro"/>
</dbReference>
<dbReference type="InterPro" id="IPR045865">
    <property type="entry name" value="ACT-like_dom_sf"/>
</dbReference>
<dbReference type="UniPathway" id="UPA00051">
    <property type="reaction ID" value="UER00465"/>
</dbReference>
<name>A0A318URX2_9GAMM</name>
<dbReference type="Pfam" id="PF01842">
    <property type="entry name" value="ACT"/>
    <property type="match status" value="1"/>
</dbReference>
<dbReference type="CDD" id="cd04881">
    <property type="entry name" value="ACT_HSDH-Hom"/>
    <property type="match status" value="1"/>
</dbReference>
<feature type="binding site" evidence="13">
    <location>
        <position position="103"/>
    </location>
    <ligand>
        <name>NADPH</name>
        <dbReference type="ChEBI" id="CHEBI:57783"/>
    </ligand>
</feature>
<protein>
    <recommendedName>
        <fullName evidence="5">Homoserine dehydrogenase</fullName>
        <ecNumber evidence="4">1.1.1.3</ecNumber>
    </recommendedName>
</protein>
<dbReference type="InterPro" id="IPR016204">
    <property type="entry name" value="HDH"/>
</dbReference>
<dbReference type="Proteomes" id="UP000247551">
    <property type="component" value="Unassembled WGS sequence"/>
</dbReference>
<comment type="caution">
    <text evidence="16">The sequence shown here is derived from an EMBL/GenBank/DDBJ whole genome shotgun (WGS) entry which is preliminary data.</text>
</comment>
<evidence type="ECO:0000256" key="2">
    <source>
        <dbReference type="ARBA" id="ARBA00005062"/>
    </source>
</evidence>
<dbReference type="PIRSF" id="PIRSF000098">
    <property type="entry name" value="Homoser_dehydrog"/>
    <property type="match status" value="1"/>
</dbReference>
<dbReference type="InterPro" id="IPR036291">
    <property type="entry name" value="NAD(P)-bd_dom_sf"/>
</dbReference>
<dbReference type="AlphaFoldDB" id="A0A318URX2"/>
<dbReference type="InterPro" id="IPR005106">
    <property type="entry name" value="Asp/hSer_DH_NAD-bd"/>
</dbReference>
<dbReference type="RefSeq" id="WP_110576971.1">
    <property type="nucleotide sequence ID" value="NZ_QKLW01000009.1"/>
</dbReference>
<evidence type="ECO:0000313" key="17">
    <source>
        <dbReference type="Proteomes" id="UP000247551"/>
    </source>
</evidence>
<keyword evidence="10" id="KW-0486">Methionine biosynthesis</keyword>
<comment type="similarity">
    <text evidence="3 14">Belongs to the homoserine dehydrogenase family.</text>
</comment>
<evidence type="ECO:0000256" key="13">
    <source>
        <dbReference type="PIRSR" id="PIRSR000098-2"/>
    </source>
</evidence>
<dbReference type="GO" id="GO:0009088">
    <property type="term" value="P:threonine biosynthetic process"/>
    <property type="evidence" value="ECO:0007669"/>
    <property type="project" value="UniProtKB-UniPathway"/>
</dbReference>
<keyword evidence="9" id="KW-0560">Oxidoreductase</keyword>
<dbReference type="InterPro" id="IPR001342">
    <property type="entry name" value="HDH_cat"/>
</dbReference>
<dbReference type="SUPFAM" id="SSF55347">
    <property type="entry name" value="Glyceraldehyde-3-phosphate dehydrogenase-like, C-terminal domain"/>
    <property type="match status" value="1"/>
</dbReference>
<dbReference type="Gene3D" id="3.30.70.260">
    <property type="match status" value="1"/>
</dbReference>
<dbReference type="NCBIfam" id="NF004976">
    <property type="entry name" value="PRK06349.1"/>
    <property type="match status" value="1"/>
</dbReference>
<keyword evidence="8 13" id="KW-0521">NADP</keyword>
<reference evidence="16 17" key="1">
    <citation type="submission" date="2018-06" db="EMBL/GenBank/DDBJ databases">
        <title>Genomic Encyclopedia of Type Strains, Phase III (KMG-III): the genomes of soil and plant-associated and newly described type strains.</title>
        <authorList>
            <person name="Whitman W."/>
        </authorList>
    </citation>
    <scope>NUCLEOTIDE SEQUENCE [LARGE SCALE GENOMIC DNA]</scope>
    <source>
        <strain evidence="16 17">CECT 7730</strain>
    </source>
</reference>
<feature type="binding site" evidence="13">
    <location>
        <begin position="9"/>
        <end position="16"/>
    </location>
    <ligand>
        <name>NADP(+)</name>
        <dbReference type="ChEBI" id="CHEBI:58349"/>
    </ligand>
</feature>
<proteinExistence type="inferred from homology"/>
<evidence type="ECO:0000256" key="7">
    <source>
        <dbReference type="ARBA" id="ARBA00022697"/>
    </source>
</evidence>
<feature type="binding site" evidence="13">
    <location>
        <position position="188"/>
    </location>
    <ligand>
        <name>L-homoserine</name>
        <dbReference type="ChEBI" id="CHEBI:57476"/>
    </ligand>
</feature>
<keyword evidence="6" id="KW-0028">Amino-acid biosynthesis</keyword>
<dbReference type="EC" id="1.1.1.3" evidence="4"/>
<dbReference type="Gene3D" id="3.40.50.720">
    <property type="entry name" value="NAD(P)-binding Rossmann-like Domain"/>
    <property type="match status" value="1"/>
</dbReference>
<evidence type="ECO:0000256" key="1">
    <source>
        <dbReference type="ARBA" id="ARBA00005056"/>
    </source>
</evidence>
<evidence type="ECO:0000256" key="9">
    <source>
        <dbReference type="ARBA" id="ARBA00023002"/>
    </source>
</evidence>
<accession>A0A318URX2</accession>
<dbReference type="SUPFAM" id="SSF51735">
    <property type="entry name" value="NAD(P)-binding Rossmann-fold domains"/>
    <property type="match status" value="1"/>
</dbReference>
<dbReference type="SUPFAM" id="SSF55021">
    <property type="entry name" value="ACT-like"/>
    <property type="match status" value="1"/>
</dbReference>
<feature type="domain" description="ACT" evidence="15">
    <location>
        <begin position="353"/>
        <end position="429"/>
    </location>
</feature>
<evidence type="ECO:0000256" key="3">
    <source>
        <dbReference type="ARBA" id="ARBA00006753"/>
    </source>
</evidence>
<dbReference type="GO" id="GO:0004412">
    <property type="term" value="F:homoserine dehydrogenase activity"/>
    <property type="evidence" value="ECO:0007669"/>
    <property type="project" value="UniProtKB-EC"/>
</dbReference>
<dbReference type="UniPathway" id="UPA00050">
    <property type="reaction ID" value="UER00063"/>
</dbReference>
<dbReference type="PANTHER" id="PTHR43331">
    <property type="entry name" value="HOMOSERINE DEHYDROGENASE"/>
    <property type="match status" value="1"/>
</dbReference>
<keyword evidence="17" id="KW-1185">Reference proteome</keyword>
<dbReference type="InterPro" id="IPR019811">
    <property type="entry name" value="HDH_CS"/>
</dbReference>
<dbReference type="PROSITE" id="PS51671">
    <property type="entry name" value="ACT"/>
    <property type="match status" value="1"/>
</dbReference>
<evidence type="ECO:0000256" key="4">
    <source>
        <dbReference type="ARBA" id="ARBA00013213"/>
    </source>
</evidence>
<dbReference type="GO" id="GO:0009086">
    <property type="term" value="P:methionine biosynthetic process"/>
    <property type="evidence" value="ECO:0007669"/>
    <property type="project" value="UniProtKB-KW"/>
</dbReference>
<evidence type="ECO:0000256" key="5">
    <source>
        <dbReference type="ARBA" id="ARBA00013376"/>
    </source>
</evidence>
<comment type="pathway">
    <text evidence="1">Amino-acid biosynthesis; L-threonine biosynthesis; L-threonine from L-aspartate: step 3/5.</text>
</comment>
<dbReference type="Pfam" id="PF00742">
    <property type="entry name" value="Homoserine_dh"/>
    <property type="match status" value="1"/>
</dbReference>
<dbReference type="InterPro" id="IPR002912">
    <property type="entry name" value="ACT_dom"/>
</dbReference>
<gene>
    <name evidence="16" type="ORF">DFP75_109105</name>
</gene>
<sequence>MKPVKVGICGLGTVGSGSFNILLNNAEEITRRVGRSIVIEQVGARRDNDACDTSNINVTRDIFDVVNNPEIDIVLELIGGTTVAKELVLTAIENGKHVVTANKALIAEHGNEIFAKAQEKGVIVAFEAAVAGGIPIIKQIREGLSANKIEWLAGIINGTGNFILTEMSQKGRDFEDVLAEAQALGYAEADPTFDIEGIDAAHKLTILASIAFGIPLQFEKTYTEGISRITAEDVAFADDLGYAIKHLGIARRSKAGIELRVHPTLISHKQLLANVNGVMNAIMVQGDVVGPTLTYGAGAGASPTGSSVIADVIDVARTLTADPTNRVPHLAFQADSLSNVQVLPVEEIECGFFLNMTIKDRAGVLANITQILSVNDISIESLIQREREGSELVPLVVMTHDVKERNMNAAIAAIEALPDVAGTVQRIRVENLA</sequence>
<evidence type="ECO:0000256" key="11">
    <source>
        <dbReference type="ARBA" id="ARBA00049031"/>
    </source>
</evidence>
<evidence type="ECO:0000313" key="16">
    <source>
        <dbReference type="EMBL" id="PYF79266.1"/>
    </source>
</evidence>
<comment type="catalytic activity">
    <reaction evidence="11">
        <text>L-homoserine + NAD(+) = L-aspartate 4-semialdehyde + NADH + H(+)</text>
        <dbReference type="Rhea" id="RHEA:15757"/>
        <dbReference type="ChEBI" id="CHEBI:15378"/>
        <dbReference type="ChEBI" id="CHEBI:57476"/>
        <dbReference type="ChEBI" id="CHEBI:57540"/>
        <dbReference type="ChEBI" id="CHEBI:57945"/>
        <dbReference type="ChEBI" id="CHEBI:537519"/>
        <dbReference type="EC" id="1.1.1.3"/>
    </reaction>
    <physiologicalReaction direction="right-to-left" evidence="11">
        <dbReference type="Rhea" id="RHEA:15759"/>
    </physiologicalReaction>
</comment>
<keyword evidence="7" id="KW-0791">Threonine biosynthesis</keyword>
<evidence type="ECO:0000256" key="8">
    <source>
        <dbReference type="ARBA" id="ARBA00022857"/>
    </source>
</evidence>
<dbReference type="FunFam" id="3.30.360.10:FF:000005">
    <property type="entry name" value="Homoserine dehydrogenase"/>
    <property type="match status" value="1"/>
</dbReference>
<evidence type="ECO:0000259" key="15">
    <source>
        <dbReference type="PROSITE" id="PS51671"/>
    </source>
</evidence>
<dbReference type="Gene3D" id="3.30.360.10">
    <property type="entry name" value="Dihydrodipicolinate Reductase, domain 2"/>
    <property type="match status" value="1"/>
</dbReference>
<organism evidence="16 17">
    <name type="scientific">Marinomonas alcarazii</name>
    <dbReference type="NCBI Taxonomy" id="491949"/>
    <lineage>
        <taxon>Bacteria</taxon>
        <taxon>Pseudomonadati</taxon>
        <taxon>Pseudomonadota</taxon>
        <taxon>Gammaproteobacteria</taxon>
        <taxon>Oceanospirillales</taxon>
        <taxon>Oceanospirillaceae</taxon>
        <taxon>Marinomonas</taxon>
    </lineage>
</organism>
<dbReference type="PANTHER" id="PTHR43331:SF1">
    <property type="entry name" value="HOMOSERINE DEHYDROGENASE"/>
    <property type="match status" value="1"/>
</dbReference>